<name>A0ABQ2IJQ2_9BACT</name>
<proteinExistence type="predicted"/>
<evidence type="ECO:0000313" key="3">
    <source>
        <dbReference type="Proteomes" id="UP000632339"/>
    </source>
</evidence>
<gene>
    <name evidence="2" type="ORF">GCM10010967_58690</name>
</gene>
<protein>
    <recommendedName>
        <fullName evidence="1">DUF5618 domain-containing protein</fullName>
    </recommendedName>
</protein>
<dbReference type="InterPro" id="IPR040988">
    <property type="entry name" value="DUF5618"/>
</dbReference>
<feature type="domain" description="DUF5618" evidence="1">
    <location>
        <begin position="2"/>
        <end position="50"/>
    </location>
</feature>
<evidence type="ECO:0000259" key="1">
    <source>
        <dbReference type="Pfam" id="PF18498"/>
    </source>
</evidence>
<dbReference type="Proteomes" id="UP000632339">
    <property type="component" value="Unassembled WGS sequence"/>
</dbReference>
<dbReference type="Gene3D" id="1.20.120.330">
    <property type="entry name" value="Nucleotidyltransferases domain 2"/>
    <property type="match status" value="1"/>
</dbReference>
<dbReference type="Pfam" id="PF18498">
    <property type="entry name" value="DUF5618"/>
    <property type="match status" value="1"/>
</dbReference>
<accession>A0ABQ2IJQ2</accession>
<sequence>MSRIDKTLLSNFTGAYEILHLHMGYQGIQTADTASLGLKKAEKIIDWVETRLEKKNQ</sequence>
<keyword evidence="3" id="KW-1185">Reference proteome</keyword>
<dbReference type="EMBL" id="BMLI01000005">
    <property type="protein sequence ID" value="GGN14572.1"/>
    <property type="molecule type" value="Genomic_DNA"/>
</dbReference>
<organism evidence="2 3">
    <name type="scientific">Dyadobacter beijingensis</name>
    <dbReference type="NCBI Taxonomy" id="365489"/>
    <lineage>
        <taxon>Bacteria</taxon>
        <taxon>Pseudomonadati</taxon>
        <taxon>Bacteroidota</taxon>
        <taxon>Cytophagia</taxon>
        <taxon>Cytophagales</taxon>
        <taxon>Spirosomataceae</taxon>
        <taxon>Dyadobacter</taxon>
    </lineage>
</organism>
<evidence type="ECO:0000313" key="2">
    <source>
        <dbReference type="EMBL" id="GGN14572.1"/>
    </source>
</evidence>
<comment type="caution">
    <text evidence="2">The sequence shown here is derived from an EMBL/GenBank/DDBJ whole genome shotgun (WGS) entry which is preliminary data.</text>
</comment>
<reference evidence="3" key="1">
    <citation type="journal article" date="2019" name="Int. J. Syst. Evol. Microbiol.">
        <title>The Global Catalogue of Microorganisms (GCM) 10K type strain sequencing project: providing services to taxonomists for standard genome sequencing and annotation.</title>
        <authorList>
            <consortium name="The Broad Institute Genomics Platform"/>
            <consortium name="The Broad Institute Genome Sequencing Center for Infectious Disease"/>
            <person name="Wu L."/>
            <person name="Ma J."/>
        </authorList>
    </citation>
    <scope>NUCLEOTIDE SEQUENCE [LARGE SCALE GENOMIC DNA]</scope>
    <source>
        <strain evidence="3">CGMCC 1.6375</strain>
    </source>
</reference>